<dbReference type="InterPro" id="IPR051452">
    <property type="entry name" value="Diverse_Oxidoreductases"/>
</dbReference>
<dbReference type="RefSeq" id="WP_135078242.1">
    <property type="nucleotide sequence ID" value="NZ_CP038267.1"/>
</dbReference>
<proteinExistence type="predicted"/>
<dbReference type="Gene3D" id="3.10.20.30">
    <property type="match status" value="1"/>
</dbReference>
<dbReference type="OrthoDB" id="159930at2"/>
<dbReference type="EMBL" id="CP038267">
    <property type="protein sequence ID" value="QBR93130.1"/>
    <property type="molecule type" value="Genomic_DNA"/>
</dbReference>
<evidence type="ECO:0000313" key="7">
    <source>
        <dbReference type="EMBL" id="QBR93130.1"/>
    </source>
</evidence>
<gene>
    <name evidence="7" type="ORF">EXE57_13265</name>
</gene>
<reference evidence="7 8" key="1">
    <citation type="submission" date="2019-03" db="EMBL/GenBank/DDBJ databases">
        <title>Three New Species of Nocardioides, Nocardioides euryhalodurans sp. nov., Nocardioides seonyuensis sp. nov. and Nocardioides eburneoflavus sp. nov., Iolated from Soil.</title>
        <authorList>
            <person name="Roh S.G."/>
            <person name="Lee C."/>
            <person name="Kim M.-K."/>
            <person name="Kim S.B."/>
        </authorList>
    </citation>
    <scope>NUCLEOTIDE SEQUENCE [LARGE SCALE GENOMIC DNA]</scope>
    <source>
        <strain evidence="7 8">MMS17-SY117</strain>
    </source>
</reference>
<dbReference type="GO" id="GO:0046872">
    <property type="term" value="F:metal ion binding"/>
    <property type="evidence" value="ECO:0007669"/>
    <property type="project" value="UniProtKB-KW"/>
</dbReference>
<sequence>MTEVTVNGVAVTLTSDGDTPLLTALRDELGLVGTRFGCGQGLCGACFVRLDGDGGTAVVPSCQTPVWQVEGQAVTTVEGLAGDGSHPVQRSILERQAAQCGFCLSGIVVRAAALLDEEPDADAARVAEALDRNLCRCGTHRRIVEAVLAAGDPG</sequence>
<keyword evidence="8" id="KW-1185">Reference proteome</keyword>
<dbReference type="AlphaFoldDB" id="A0A4P7GM93"/>
<evidence type="ECO:0000256" key="1">
    <source>
        <dbReference type="ARBA" id="ARBA00022714"/>
    </source>
</evidence>
<evidence type="ECO:0000256" key="2">
    <source>
        <dbReference type="ARBA" id="ARBA00022723"/>
    </source>
</evidence>
<dbReference type="Pfam" id="PF00111">
    <property type="entry name" value="Fer2"/>
    <property type="match status" value="1"/>
</dbReference>
<evidence type="ECO:0000259" key="6">
    <source>
        <dbReference type="PROSITE" id="PS51085"/>
    </source>
</evidence>
<keyword evidence="2" id="KW-0479">Metal-binding</keyword>
<feature type="domain" description="2Fe-2S ferredoxin-type" evidence="6">
    <location>
        <begin position="1"/>
        <end position="80"/>
    </location>
</feature>
<dbReference type="InterPro" id="IPR006058">
    <property type="entry name" value="2Fe2S_fd_BS"/>
</dbReference>
<dbReference type="Gene3D" id="1.10.150.120">
    <property type="entry name" value="[2Fe-2S]-binding domain"/>
    <property type="match status" value="1"/>
</dbReference>
<dbReference type="Pfam" id="PF01799">
    <property type="entry name" value="Fer2_2"/>
    <property type="match status" value="1"/>
</dbReference>
<keyword evidence="4" id="KW-0408">Iron</keyword>
<organism evidence="7 8">
    <name type="scientific">Nocardioides euryhalodurans</name>
    <dbReference type="NCBI Taxonomy" id="2518370"/>
    <lineage>
        <taxon>Bacteria</taxon>
        <taxon>Bacillati</taxon>
        <taxon>Actinomycetota</taxon>
        <taxon>Actinomycetes</taxon>
        <taxon>Propionibacteriales</taxon>
        <taxon>Nocardioidaceae</taxon>
        <taxon>Nocardioides</taxon>
    </lineage>
</organism>
<keyword evidence="3" id="KW-0560">Oxidoreductase</keyword>
<evidence type="ECO:0000313" key="8">
    <source>
        <dbReference type="Proteomes" id="UP000294894"/>
    </source>
</evidence>
<dbReference type="PROSITE" id="PS51085">
    <property type="entry name" value="2FE2S_FER_2"/>
    <property type="match status" value="1"/>
</dbReference>
<dbReference type="InterPro" id="IPR012675">
    <property type="entry name" value="Beta-grasp_dom_sf"/>
</dbReference>
<accession>A0A4P7GM93</accession>
<dbReference type="SUPFAM" id="SSF54292">
    <property type="entry name" value="2Fe-2S ferredoxin-like"/>
    <property type="match status" value="1"/>
</dbReference>
<evidence type="ECO:0000256" key="3">
    <source>
        <dbReference type="ARBA" id="ARBA00023002"/>
    </source>
</evidence>
<dbReference type="InterPro" id="IPR036010">
    <property type="entry name" value="2Fe-2S_ferredoxin-like_sf"/>
</dbReference>
<name>A0A4P7GM93_9ACTN</name>
<keyword evidence="1" id="KW-0001">2Fe-2S</keyword>
<dbReference type="GO" id="GO:0016491">
    <property type="term" value="F:oxidoreductase activity"/>
    <property type="evidence" value="ECO:0007669"/>
    <property type="project" value="UniProtKB-KW"/>
</dbReference>
<keyword evidence="5" id="KW-0411">Iron-sulfur</keyword>
<evidence type="ECO:0000256" key="5">
    <source>
        <dbReference type="ARBA" id="ARBA00023014"/>
    </source>
</evidence>
<dbReference type="InterPro" id="IPR001041">
    <property type="entry name" value="2Fe-2S_ferredoxin-type"/>
</dbReference>
<dbReference type="InterPro" id="IPR036884">
    <property type="entry name" value="2Fe-2S-bd_dom_sf"/>
</dbReference>
<dbReference type="PROSITE" id="PS00197">
    <property type="entry name" value="2FE2S_FER_1"/>
    <property type="match status" value="1"/>
</dbReference>
<dbReference type="PANTHER" id="PTHR44379:SF2">
    <property type="entry name" value="BLR6218 PROTEIN"/>
    <property type="match status" value="1"/>
</dbReference>
<dbReference type="PANTHER" id="PTHR44379">
    <property type="entry name" value="OXIDOREDUCTASE WITH IRON-SULFUR SUBUNIT"/>
    <property type="match status" value="1"/>
</dbReference>
<dbReference type="InterPro" id="IPR002888">
    <property type="entry name" value="2Fe-2S-bd"/>
</dbReference>
<dbReference type="Proteomes" id="UP000294894">
    <property type="component" value="Chromosome"/>
</dbReference>
<evidence type="ECO:0000256" key="4">
    <source>
        <dbReference type="ARBA" id="ARBA00023004"/>
    </source>
</evidence>
<dbReference type="GO" id="GO:0051537">
    <property type="term" value="F:2 iron, 2 sulfur cluster binding"/>
    <property type="evidence" value="ECO:0007669"/>
    <property type="project" value="UniProtKB-KW"/>
</dbReference>
<dbReference type="KEGG" id="noy:EXE57_13265"/>
<dbReference type="SUPFAM" id="SSF47741">
    <property type="entry name" value="CO dehydrogenase ISP C-domain like"/>
    <property type="match status" value="1"/>
</dbReference>
<protein>
    <submittedName>
        <fullName evidence="7">(2Fe-2S)-binding protein</fullName>
    </submittedName>
</protein>